<keyword evidence="6" id="KW-0547">Nucleotide-binding</keyword>
<dbReference type="PROSITE" id="PS50893">
    <property type="entry name" value="ABC_TRANSPORTER_2"/>
    <property type="match status" value="2"/>
</dbReference>
<keyword evidence="5" id="KW-0677">Repeat</keyword>
<dbReference type="InterPro" id="IPR017871">
    <property type="entry name" value="ABC_transporter-like_CS"/>
</dbReference>
<dbReference type="STRING" id="246404.A0A507FPQ1"/>
<gene>
    <name evidence="14" type="ORF">CcCBS67573_g01686</name>
</gene>
<evidence type="ECO:0000256" key="8">
    <source>
        <dbReference type="ARBA" id="ARBA00022989"/>
    </source>
</evidence>
<dbReference type="GO" id="GO:0015421">
    <property type="term" value="F:ABC-type oligopeptide transporter activity"/>
    <property type="evidence" value="ECO:0007669"/>
    <property type="project" value="TreeGrafter"/>
</dbReference>
<dbReference type="Gene3D" id="1.20.1560.10">
    <property type="entry name" value="ABC transporter type 1, transmembrane domain"/>
    <property type="match status" value="3"/>
</dbReference>
<feature type="transmembrane region" description="Helical" evidence="11">
    <location>
        <begin position="734"/>
        <end position="765"/>
    </location>
</feature>
<dbReference type="PANTHER" id="PTHR43394">
    <property type="entry name" value="ATP-DEPENDENT PERMEASE MDL1, MITOCHONDRIAL"/>
    <property type="match status" value="1"/>
</dbReference>
<evidence type="ECO:0000256" key="1">
    <source>
        <dbReference type="ARBA" id="ARBA00004141"/>
    </source>
</evidence>
<organism evidence="14 15">
    <name type="scientific">Chytriomyces confervae</name>
    <dbReference type="NCBI Taxonomy" id="246404"/>
    <lineage>
        <taxon>Eukaryota</taxon>
        <taxon>Fungi</taxon>
        <taxon>Fungi incertae sedis</taxon>
        <taxon>Chytridiomycota</taxon>
        <taxon>Chytridiomycota incertae sedis</taxon>
        <taxon>Chytridiomycetes</taxon>
        <taxon>Chytridiales</taxon>
        <taxon>Chytriomycetaceae</taxon>
        <taxon>Chytriomyces</taxon>
    </lineage>
</organism>
<feature type="transmembrane region" description="Helical" evidence="11">
    <location>
        <begin position="316"/>
        <end position="340"/>
    </location>
</feature>
<dbReference type="SUPFAM" id="SSF52540">
    <property type="entry name" value="P-loop containing nucleoside triphosphate hydrolases"/>
    <property type="match status" value="2"/>
</dbReference>
<feature type="transmembrane region" description="Helical" evidence="11">
    <location>
        <begin position="275"/>
        <end position="296"/>
    </location>
</feature>
<protein>
    <submittedName>
        <fullName evidence="14">Uncharacterized protein</fullName>
    </submittedName>
</protein>
<dbReference type="PROSITE" id="PS00211">
    <property type="entry name" value="ABC_TRANSPORTER_1"/>
    <property type="match status" value="2"/>
</dbReference>
<feature type="domain" description="ABC transmembrane type-1" evidence="13">
    <location>
        <begin position="738"/>
        <end position="1025"/>
    </location>
</feature>
<dbReference type="InterPro" id="IPR003593">
    <property type="entry name" value="AAA+_ATPase"/>
</dbReference>
<dbReference type="InterPro" id="IPR036640">
    <property type="entry name" value="ABC1_TM_sf"/>
</dbReference>
<dbReference type="InterPro" id="IPR027417">
    <property type="entry name" value="P-loop_NTPase"/>
</dbReference>
<feature type="transmembrane region" description="Helical" evidence="11">
    <location>
        <begin position="961"/>
        <end position="983"/>
    </location>
</feature>
<evidence type="ECO:0000256" key="9">
    <source>
        <dbReference type="ARBA" id="ARBA00023136"/>
    </source>
</evidence>
<feature type="compositionally biased region" description="Polar residues" evidence="10">
    <location>
        <begin position="635"/>
        <end position="649"/>
    </location>
</feature>
<dbReference type="GO" id="GO:0016887">
    <property type="term" value="F:ATP hydrolysis activity"/>
    <property type="evidence" value="ECO:0007669"/>
    <property type="project" value="InterPro"/>
</dbReference>
<evidence type="ECO:0000256" key="6">
    <source>
        <dbReference type="ARBA" id="ARBA00022741"/>
    </source>
</evidence>
<feature type="transmembrane region" description="Helical" evidence="11">
    <location>
        <begin position="101"/>
        <end position="126"/>
    </location>
</feature>
<comment type="similarity">
    <text evidence="2">Belongs to the ABC transporter superfamily. ABCB family. Multidrug resistance exporter (TC 3.A.1.201) subfamily.</text>
</comment>
<dbReference type="CDD" id="cd18577">
    <property type="entry name" value="ABC_6TM_Pgp_ABCB1_D1_like"/>
    <property type="match status" value="1"/>
</dbReference>
<dbReference type="FunFam" id="1.20.1560.10:FF:000009">
    <property type="entry name" value="ABC transporter B family member 1"/>
    <property type="match status" value="1"/>
</dbReference>
<evidence type="ECO:0000259" key="13">
    <source>
        <dbReference type="PROSITE" id="PS50929"/>
    </source>
</evidence>
<evidence type="ECO:0000256" key="7">
    <source>
        <dbReference type="ARBA" id="ARBA00022840"/>
    </source>
</evidence>
<feature type="region of interest" description="Disordered" evidence="10">
    <location>
        <begin position="1"/>
        <end position="26"/>
    </location>
</feature>
<dbReference type="Pfam" id="PF00005">
    <property type="entry name" value="ABC_tran"/>
    <property type="match status" value="2"/>
</dbReference>
<keyword evidence="4 11" id="KW-0812">Transmembrane</keyword>
<feature type="transmembrane region" description="Helical" evidence="11">
    <location>
        <begin position="777"/>
        <end position="805"/>
    </location>
</feature>
<evidence type="ECO:0000313" key="14">
    <source>
        <dbReference type="EMBL" id="TPX77017.1"/>
    </source>
</evidence>
<feature type="transmembrane region" description="Helical" evidence="11">
    <location>
        <begin position="51"/>
        <end position="74"/>
    </location>
</feature>
<dbReference type="FunFam" id="3.40.50.300:FF:000916">
    <property type="entry name" value="ABC transporter B family member 9"/>
    <property type="match status" value="2"/>
</dbReference>
<evidence type="ECO:0000256" key="2">
    <source>
        <dbReference type="ARBA" id="ARBA00007577"/>
    </source>
</evidence>
<evidence type="ECO:0000256" key="11">
    <source>
        <dbReference type="SAM" id="Phobius"/>
    </source>
</evidence>
<comment type="caution">
    <text evidence="14">The sequence shown here is derived from an EMBL/GenBank/DDBJ whole genome shotgun (WGS) entry which is preliminary data.</text>
</comment>
<dbReference type="SUPFAM" id="SSF90123">
    <property type="entry name" value="ABC transporter transmembrane region"/>
    <property type="match status" value="2"/>
</dbReference>
<evidence type="ECO:0000256" key="4">
    <source>
        <dbReference type="ARBA" id="ARBA00022692"/>
    </source>
</evidence>
<keyword evidence="8 11" id="KW-1133">Transmembrane helix</keyword>
<dbReference type="GO" id="GO:0005524">
    <property type="term" value="F:ATP binding"/>
    <property type="evidence" value="ECO:0007669"/>
    <property type="project" value="UniProtKB-KW"/>
</dbReference>
<keyword evidence="3" id="KW-0813">Transport</keyword>
<dbReference type="GO" id="GO:0005743">
    <property type="term" value="C:mitochondrial inner membrane"/>
    <property type="evidence" value="ECO:0007669"/>
    <property type="project" value="TreeGrafter"/>
</dbReference>
<evidence type="ECO:0000256" key="10">
    <source>
        <dbReference type="SAM" id="MobiDB-lite"/>
    </source>
</evidence>
<feature type="domain" description="ABC transporter" evidence="12">
    <location>
        <begin position="377"/>
        <end position="623"/>
    </location>
</feature>
<evidence type="ECO:0000256" key="3">
    <source>
        <dbReference type="ARBA" id="ARBA00022448"/>
    </source>
</evidence>
<feature type="transmembrane region" description="Helical" evidence="11">
    <location>
        <begin position="176"/>
        <end position="195"/>
    </location>
</feature>
<name>A0A507FPQ1_9FUNG</name>
<dbReference type="OrthoDB" id="6500128at2759"/>
<keyword evidence="7" id="KW-0067">ATP-binding</keyword>
<accession>A0A507FPQ1</accession>
<feature type="domain" description="ABC transporter" evidence="12">
    <location>
        <begin position="1062"/>
        <end position="1300"/>
    </location>
</feature>
<dbReference type="Pfam" id="PF00664">
    <property type="entry name" value="ABC_membrane"/>
    <property type="match status" value="2"/>
</dbReference>
<evidence type="ECO:0000259" key="12">
    <source>
        <dbReference type="PROSITE" id="PS50893"/>
    </source>
</evidence>
<dbReference type="SMART" id="SM00382">
    <property type="entry name" value="AAA"/>
    <property type="match status" value="2"/>
</dbReference>
<comment type="subcellular location">
    <subcellularLocation>
        <location evidence="1">Membrane</location>
        <topology evidence="1">Multi-pass membrane protein</topology>
    </subcellularLocation>
</comment>
<keyword evidence="9 11" id="KW-0472">Membrane</keyword>
<sequence length="1311" mass="141519">MKLFAAKGKDKKELQQDADSPEPTEKKADAKVINKVSFLALFRYATPKDKALMFVGAIAACLTGVSQPVMALVFGDIMQSLITYPYTRNEESLNTNVLKGVLYLAIIGFTVIASAWIQMSTFIWAGENQAKLMREKYLQAVLSQDMAWFDKTQTGEVTTRMTGDIVVVQDGISDKVAMIFQSSFAFLSGFIIAFVKGWRLALVLSCAFPLLGGAATLMGKALANRKGDGSEAYGEAGAIAQEVLSSLRTVTAFGGQSRELKRYTEKLKVAERAGIRGAFTVGAATGAAFLIIFATYSLGFWYGGRLIPNDMNSGDVITTFFSIIIGAFSLGLMGPSIAALSSAQGVAGQIFDTIDRVSPINPFSQDGAKPEKCDGNVTFTNVKFHYPQRPDVPILKNFSLTVPAGSTVALVGASGSGKSTIVKLLERFYDCVDGQVTVDGIPIRDINVGWLRKQIGIVSQEPVLFDRTVRENLLIGMTENHPESVFDKATLDAKIEHACRVANAWDFIQALPEGLNTSVGESGGMMSGGQKQRIAIARAVMRDPKILLLDEATSALDTESERIVQKALDSAAQNRTTIVIAHRLSTVKNANLIVVMKEGEIIEQGTHNELLERNGAYASLVQAQALREAQEESDPTATETPKASPSFQKTPMKAEQNDGGFLITDAIRKEGDAIAITLDVAAVKTEGTTDMKALAKARREKVKAEEEEKKKAEKERLKRGLPLSRLYGMNGSEWWLLAVGSIFSAAKGVMFPCFSLIFSEIIIVFGNPNDDERNSGIRFWSIMFVIISVGAFLANFMAISMFSIAGEKLVCKIRQKTFEALLRQEIAFFDEDKHSTGILTGQLAEDAFQVQGLVGQTMATIVDLAAGITAGLVLAFVSGWQLTLIVLCTMPFMIVAGQLQMTMMTGFGSASKEAYEDASNIANEAIDQIRTVMTLTKEEMFFDLYKANILEPHKIAVKGGIIAAIGFGIGQGVIFLSYAVAFFGGSKLTVAGVMEAPNVLKVIFAVIFTAMSLGQASSLAPNYVKAKLAALNIFDILDRTSRINPTSTEGTTEIASNVKGYAEVKDGVFKYPARPDVPVLQGLNVSAQPGQTVALVGPSGCGKSTTIGIMERWYDLHDGQALFDSRLIRDWNIANLRNHMALVGQEPVLFNLSVGENIAYGAINGITTQQDIEAAARKANIHDFVVSLPDGYKTIVGSKGGQLSGGQKQRVAIARALIRNPKLLLLDEATSALDSESEKVVQQALDAAAEGRTTIVIAHRLSTIQNADLIVVINHGRVVEQGKYDDLLKANGQFAELVAAQSLAKQDDDSE</sequence>
<feature type="domain" description="ABC transmembrane type-1" evidence="13">
    <location>
        <begin position="54"/>
        <end position="342"/>
    </location>
</feature>
<dbReference type="FunFam" id="1.20.1560.10:FF:000018">
    <property type="entry name" value="ATP-binding cassette subfamily B member 11"/>
    <property type="match status" value="1"/>
</dbReference>
<evidence type="ECO:0000256" key="5">
    <source>
        <dbReference type="ARBA" id="ARBA00022737"/>
    </source>
</evidence>
<proteinExistence type="inferred from homology"/>
<keyword evidence="15" id="KW-1185">Reference proteome</keyword>
<dbReference type="Proteomes" id="UP000320333">
    <property type="component" value="Unassembled WGS sequence"/>
</dbReference>
<dbReference type="Gene3D" id="3.40.50.300">
    <property type="entry name" value="P-loop containing nucleotide triphosphate hydrolases"/>
    <property type="match status" value="2"/>
</dbReference>
<feature type="region of interest" description="Disordered" evidence="10">
    <location>
        <begin position="626"/>
        <end position="654"/>
    </location>
</feature>
<dbReference type="InterPro" id="IPR011527">
    <property type="entry name" value="ABC1_TM_dom"/>
</dbReference>
<dbReference type="PANTHER" id="PTHR43394:SF27">
    <property type="entry name" value="ATP-DEPENDENT TRANSLOCASE ABCB1-LIKE"/>
    <property type="match status" value="1"/>
</dbReference>
<feature type="transmembrane region" description="Helical" evidence="11">
    <location>
        <begin position="201"/>
        <end position="223"/>
    </location>
</feature>
<dbReference type="PROSITE" id="PS50929">
    <property type="entry name" value="ABC_TM1F"/>
    <property type="match status" value="2"/>
</dbReference>
<evidence type="ECO:0000313" key="15">
    <source>
        <dbReference type="Proteomes" id="UP000320333"/>
    </source>
</evidence>
<reference evidence="14 15" key="1">
    <citation type="journal article" date="2019" name="Sci. Rep.">
        <title>Comparative genomics of chytrid fungi reveal insights into the obligate biotrophic and pathogenic lifestyle of Synchytrium endobioticum.</title>
        <authorList>
            <person name="van de Vossenberg B.T.L.H."/>
            <person name="Warris S."/>
            <person name="Nguyen H.D.T."/>
            <person name="van Gent-Pelzer M.P.E."/>
            <person name="Joly D.L."/>
            <person name="van de Geest H.C."/>
            <person name="Bonants P.J.M."/>
            <person name="Smith D.S."/>
            <person name="Levesque C.A."/>
            <person name="van der Lee T.A.J."/>
        </authorList>
    </citation>
    <scope>NUCLEOTIDE SEQUENCE [LARGE SCALE GENOMIC DNA]</scope>
    <source>
        <strain evidence="14 15">CBS 675.73</strain>
    </source>
</reference>
<dbReference type="CDD" id="cd03249">
    <property type="entry name" value="ABC_MTABC3_MDL1_MDL2"/>
    <property type="match status" value="2"/>
</dbReference>
<feature type="transmembrane region" description="Helical" evidence="11">
    <location>
        <begin position="882"/>
        <end position="899"/>
    </location>
</feature>
<feature type="transmembrane region" description="Helical" evidence="11">
    <location>
        <begin position="1003"/>
        <end position="1024"/>
    </location>
</feature>
<dbReference type="GO" id="GO:0090374">
    <property type="term" value="P:oligopeptide export from mitochondrion"/>
    <property type="evidence" value="ECO:0007669"/>
    <property type="project" value="TreeGrafter"/>
</dbReference>
<dbReference type="EMBL" id="QEAP01000030">
    <property type="protein sequence ID" value="TPX77017.1"/>
    <property type="molecule type" value="Genomic_DNA"/>
</dbReference>
<dbReference type="InterPro" id="IPR039421">
    <property type="entry name" value="Type_1_exporter"/>
</dbReference>
<dbReference type="CDD" id="cd18578">
    <property type="entry name" value="ABC_6TM_Pgp_ABCB1_D2_like"/>
    <property type="match status" value="1"/>
</dbReference>
<dbReference type="InterPro" id="IPR003439">
    <property type="entry name" value="ABC_transporter-like_ATP-bd"/>
</dbReference>